<accession>B6TXZ9</accession>
<feature type="chain" id="PRO_5002850399" evidence="2">
    <location>
        <begin position="24"/>
        <end position="114"/>
    </location>
</feature>
<dbReference type="AlphaFoldDB" id="B6TXZ9"/>
<evidence type="ECO:0000256" key="2">
    <source>
        <dbReference type="SAM" id="SignalP"/>
    </source>
</evidence>
<dbReference type="ExpressionAtlas" id="B6TXZ9">
    <property type="expression patterns" value="baseline and differential"/>
</dbReference>
<feature type="region of interest" description="Disordered" evidence="1">
    <location>
        <begin position="24"/>
        <end position="54"/>
    </location>
</feature>
<evidence type="ECO:0000313" key="3">
    <source>
        <dbReference type="EMBL" id="ACG41982.1"/>
    </source>
</evidence>
<feature type="signal peptide" evidence="2">
    <location>
        <begin position="1"/>
        <end position="23"/>
    </location>
</feature>
<protein>
    <submittedName>
        <fullName evidence="3">Uncharacterized protein</fullName>
    </submittedName>
</protein>
<organism evidence="3">
    <name type="scientific">Zea mays</name>
    <name type="common">Maize</name>
    <dbReference type="NCBI Taxonomy" id="4577"/>
    <lineage>
        <taxon>Eukaryota</taxon>
        <taxon>Viridiplantae</taxon>
        <taxon>Streptophyta</taxon>
        <taxon>Embryophyta</taxon>
        <taxon>Tracheophyta</taxon>
        <taxon>Spermatophyta</taxon>
        <taxon>Magnoliopsida</taxon>
        <taxon>Liliopsida</taxon>
        <taxon>Poales</taxon>
        <taxon>Poaceae</taxon>
        <taxon>PACMAD clade</taxon>
        <taxon>Panicoideae</taxon>
        <taxon>Andropogonodae</taxon>
        <taxon>Andropogoneae</taxon>
        <taxon>Tripsacinae</taxon>
        <taxon>Zea</taxon>
    </lineage>
</organism>
<proteinExistence type="evidence at transcript level"/>
<keyword evidence="2" id="KW-0732">Signal</keyword>
<feature type="compositionally biased region" description="Basic residues" evidence="1">
    <location>
        <begin position="32"/>
        <end position="46"/>
    </location>
</feature>
<reference evidence="3" key="1">
    <citation type="journal article" date="2009" name="Plant Mol. Biol.">
        <title>Insights into corn genes derived from large-scale cDNA sequencing.</title>
        <authorList>
            <person name="Alexandrov N.N."/>
            <person name="Brover V.V."/>
            <person name="Freidin S."/>
            <person name="Troukhan M.E."/>
            <person name="Tatarinova T.V."/>
            <person name="Zhang H."/>
            <person name="Swaller T.J."/>
            <person name="Lu Y.P."/>
            <person name="Bouck J."/>
            <person name="Flavell R.B."/>
            <person name="Feldmann K.A."/>
        </authorList>
    </citation>
    <scope>NUCLEOTIDE SEQUENCE</scope>
</reference>
<evidence type="ECO:0000256" key="1">
    <source>
        <dbReference type="SAM" id="MobiDB-lite"/>
    </source>
</evidence>
<sequence>MKAVVAATMLLLVLVAAATVASADHRDDDGHHHQRHRGQSWHRHSGGGRDGRRSTPLAGLTQCVTSCGSGVTSCMLDCYQPLVDLDPVELPVCLLKCTNDAMVCATGCPVTGNV</sequence>
<name>B6TXZ9_MAIZE</name>
<dbReference type="EMBL" id="EU969864">
    <property type="protein sequence ID" value="ACG41982.1"/>
    <property type="molecule type" value="mRNA"/>
</dbReference>